<name>A0A497XRN9_9AQUI</name>
<sequence>MNISGVVVRTLPERIEEVINSLEESGLCDVHFHDDKGRIIVTIEAETTEEEVFKLKALQGLEHVLSADLVYAYSEEELEKAKEELHMERGELPKIVEEDVPAERIKYYGHIYKDYE</sequence>
<dbReference type="GO" id="GO:0005737">
    <property type="term" value="C:cytoplasm"/>
    <property type="evidence" value="ECO:0007669"/>
    <property type="project" value="UniProtKB-SubCell"/>
</dbReference>
<comment type="subunit">
    <text evidence="4">Interacts with the cytoplasmic NapA precursor.</text>
</comment>
<keyword evidence="6" id="KW-1185">Reference proteome</keyword>
<dbReference type="InterPro" id="IPR005623">
    <property type="entry name" value="Chaperone_NapD_NO3_reduct"/>
</dbReference>
<dbReference type="RefSeq" id="WP_121011145.1">
    <property type="nucleotide sequence ID" value="NZ_RCCJ01000001.1"/>
</dbReference>
<dbReference type="PANTHER" id="PTHR38603:SF1">
    <property type="entry name" value="CHAPERONE NAPD"/>
    <property type="match status" value="1"/>
</dbReference>
<gene>
    <name evidence="4" type="primary">napD</name>
    <name evidence="5" type="ORF">BCF55_1103</name>
</gene>
<organism evidence="5 6">
    <name type="scientific">Hydrogenivirga caldilitoris</name>
    <dbReference type="NCBI Taxonomy" id="246264"/>
    <lineage>
        <taxon>Bacteria</taxon>
        <taxon>Pseudomonadati</taxon>
        <taxon>Aquificota</taxon>
        <taxon>Aquificia</taxon>
        <taxon>Aquificales</taxon>
        <taxon>Aquificaceae</taxon>
        <taxon>Hydrogenivirga</taxon>
    </lineage>
</organism>
<protein>
    <recommendedName>
        <fullName evidence="4">Chaperone NapD</fullName>
    </recommendedName>
    <alternativeName>
        <fullName evidence="4">NapA signal peptide-binding chaperone NapD</fullName>
    </alternativeName>
</protein>
<dbReference type="Pfam" id="PF03927">
    <property type="entry name" value="NapD"/>
    <property type="match status" value="1"/>
</dbReference>
<keyword evidence="3 4" id="KW-0143">Chaperone</keyword>
<dbReference type="Gene3D" id="3.30.70.920">
    <property type="match status" value="1"/>
</dbReference>
<reference evidence="5 6" key="1">
    <citation type="submission" date="2018-10" db="EMBL/GenBank/DDBJ databases">
        <title>Genomic Encyclopedia of Archaeal and Bacterial Type Strains, Phase II (KMG-II): from individual species to whole genera.</title>
        <authorList>
            <person name="Goeker M."/>
        </authorList>
    </citation>
    <scope>NUCLEOTIDE SEQUENCE [LARGE SCALE GENOMIC DNA]</scope>
    <source>
        <strain evidence="5 6">DSM 16510</strain>
    </source>
</reference>
<comment type="similarity">
    <text evidence="4">Belongs to the NapD family.</text>
</comment>
<accession>A0A497XRN9</accession>
<proteinExistence type="inferred from homology"/>
<dbReference type="GO" id="GO:0005048">
    <property type="term" value="F:signal sequence binding"/>
    <property type="evidence" value="ECO:0007669"/>
    <property type="project" value="UniProtKB-UniRule"/>
</dbReference>
<comment type="function">
    <text evidence="4">Chaperone for NapA, the catalytic subunit of the periplasmic nitrate reductase. It binds directly and specifically to the twin-arginine signal peptide of NapA, preventing premature interaction with the Tat translocase and premature export.</text>
</comment>
<dbReference type="GO" id="GO:0051224">
    <property type="term" value="P:negative regulation of protein transport"/>
    <property type="evidence" value="ECO:0007669"/>
    <property type="project" value="UniProtKB-UniRule"/>
</dbReference>
<evidence type="ECO:0000313" key="6">
    <source>
        <dbReference type="Proteomes" id="UP000267841"/>
    </source>
</evidence>
<dbReference type="PANTHER" id="PTHR38603">
    <property type="entry name" value="CHAPERONE NAPD"/>
    <property type="match status" value="1"/>
</dbReference>
<evidence type="ECO:0000256" key="1">
    <source>
        <dbReference type="ARBA" id="ARBA00004496"/>
    </source>
</evidence>
<dbReference type="HAMAP" id="MF_02200">
    <property type="entry name" value="NapD"/>
    <property type="match status" value="1"/>
</dbReference>
<dbReference type="Proteomes" id="UP000267841">
    <property type="component" value="Unassembled WGS sequence"/>
</dbReference>
<evidence type="ECO:0000256" key="2">
    <source>
        <dbReference type="ARBA" id="ARBA00022490"/>
    </source>
</evidence>
<dbReference type="AlphaFoldDB" id="A0A497XRN9"/>
<dbReference type="OrthoDB" id="5355541at2"/>
<evidence type="ECO:0000256" key="4">
    <source>
        <dbReference type="HAMAP-Rule" id="MF_02200"/>
    </source>
</evidence>
<dbReference type="EMBL" id="RCCJ01000001">
    <property type="protein sequence ID" value="RLJ70820.1"/>
    <property type="molecule type" value="Genomic_DNA"/>
</dbReference>
<comment type="caution">
    <text evidence="5">The sequence shown here is derived from an EMBL/GenBank/DDBJ whole genome shotgun (WGS) entry which is preliminary data.</text>
</comment>
<evidence type="ECO:0000256" key="3">
    <source>
        <dbReference type="ARBA" id="ARBA00023186"/>
    </source>
</evidence>
<comment type="subcellular location">
    <subcellularLocation>
        <location evidence="1 4">Cytoplasm</location>
    </subcellularLocation>
</comment>
<evidence type="ECO:0000313" key="5">
    <source>
        <dbReference type="EMBL" id="RLJ70820.1"/>
    </source>
</evidence>
<keyword evidence="2 4" id="KW-0963">Cytoplasm</keyword>